<dbReference type="PANTHER" id="PTHR43434">
    <property type="entry name" value="PHOSPHOGLYCOLATE PHOSPHATASE"/>
    <property type="match status" value="1"/>
</dbReference>
<proteinExistence type="inferred from homology"/>
<evidence type="ECO:0000256" key="3">
    <source>
        <dbReference type="ARBA" id="ARBA00004818"/>
    </source>
</evidence>
<comment type="pathway">
    <text evidence="3">Organic acid metabolism; glycolate biosynthesis; glycolate from 2-phosphoglycolate: step 1/1.</text>
</comment>
<sequence length="232" mass="25591">MSVKSHSHEKIDAVLFDLDGTLLDTASDLAATLNALLLAQQLPPLPLSAIRPMISEGAAGLLKLGFNLSEKDPKFPRLRQQFIEYYSQHSCEQTQLFAGVDTLIDHLETNHVAWGIVTNKSEALTMPLIEHFPLLKKAKCIVGGDTLSHSKPHPKPLLHACECIKSTPKHCVYIGDAKRDIDAANAAGMRSLIALYGYIPNQAELNSWHATAMINTPLELIDWLKQSNKTNH</sequence>
<gene>
    <name evidence="10" type="primary">gph</name>
    <name evidence="10" type="ORF">RVIR1_11830</name>
</gene>
<evidence type="ECO:0000256" key="4">
    <source>
        <dbReference type="ARBA" id="ARBA00006171"/>
    </source>
</evidence>
<dbReference type="InterPro" id="IPR036412">
    <property type="entry name" value="HAD-like_sf"/>
</dbReference>
<dbReference type="SFLD" id="SFLDG01135">
    <property type="entry name" value="C1.5.6:_HAD__Beta-PGM__Phospha"/>
    <property type="match status" value="1"/>
</dbReference>
<name>A0A2Z5UWY6_9COXI</name>
<dbReference type="AlphaFoldDB" id="A0A2Z5UWY6"/>
<dbReference type="FunFam" id="3.40.50.1000:FF:000022">
    <property type="entry name" value="Phosphoglycolate phosphatase"/>
    <property type="match status" value="1"/>
</dbReference>
<dbReference type="SUPFAM" id="SSF56784">
    <property type="entry name" value="HAD-like"/>
    <property type="match status" value="1"/>
</dbReference>
<dbReference type="NCBIfam" id="TIGR01549">
    <property type="entry name" value="HAD-SF-IA-v1"/>
    <property type="match status" value="1"/>
</dbReference>
<evidence type="ECO:0000256" key="6">
    <source>
        <dbReference type="ARBA" id="ARBA00022723"/>
    </source>
</evidence>
<dbReference type="RefSeq" id="WP_172593993.1">
    <property type="nucleotide sequence ID" value="NZ_AP018005.1"/>
</dbReference>
<dbReference type="Gene3D" id="1.10.150.240">
    <property type="entry name" value="Putative phosphatase, domain 2"/>
    <property type="match status" value="1"/>
</dbReference>
<dbReference type="GO" id="GO:0008967">
    <property type="term" value="F:phosphoglycolate phosphatase activity"/>
    <property type="evidence" value="ECO:0007669"/>
    <property type="project" value="UniProtKB-EC"/>
</dbReference>
<dbReference type="GO" id="GO:0005829">
    <property type="term" value="C:cytosol"/>
    <property type="evidence" value="ECO:0007669"/>
    <property type="project" value="TreeGrafter"/>
</dbReference>
<evidence type="ECO:0000256" key="7">
    <source>
        <dbReference type="ARBA" id="ARBA00022801"/>
    </source>
</evidence>
<dbReference type="EMBL" id="AP018005">
    <property type="protein sequence ID" value="BBB15645.1"/>
    <property type="molecule type" value="Genomic_DNA"/>
</dbReference>
<accession>A0A2Z5UWY6</accession>
<evidence type="ECO:0000256" key="8">
    <source>
        <dbReference type="ARBA" id="ARBA00022842"/>
    </source>
</evidence>
<evidence type="ECO:0000256" key="5">
    <source>
        <dbReference type="ARBA" id="ARBA00013078"/>
    </source>
</evidence>
<dbReference type="InterPro" id="IPR023214">
    <property type="entry name" value="HAD_sf"/>
</dbReference>
<dbReference type="Proteomes" id="UP000282483">
    <property type="component" value="Chromosome"/>
</dbReference>
<organism evidence="10 11">
    <name type="scientific">Candidatus Rickettsiella viridis</name>
    <dbReference type="NCBI Taxonomy" id="676208"/>
    <lineage>
        <taxon>Bacteria</taxon>
        <taxon>Pseudomonadati</taxon>
        <taxon>Pseudomonadota</taxon>
        <taxon>Gammaproteobacteria</taxon>
        <taxon>Legionellales</taxon>
        <taxon>Coxiellaceae</taxon>
        <taxon>Rickettsiella</taxon>
    </lineage>
</organism>
<dbReference type="InterPro" id="IPR037512">
    <property type="entry name" value="PGPase_prok"/>
</dbReference>
<dbReference type="SFLD" id="SFLDS00003">
    <property type="entry name" value="Haloacid_Dehalogenase"/>
    <property type="match status" value="1"/>
</dbReference>
<keyword evidence="6" id="KW-0479">Metal-binding</keyword>
<dbReference type="NCBIfam" id="TIGR01509">
    <property type="entry name" value="HAD-SF-IA-v3"/>
    <property type="match status" value="1"/>
</dbReference>
<reference evidence="10 11" key="1">
    <citation type="submission" date="2017-03" db="EMBL/GenBank/DDBJ databases">
        <title>The genome sequence of Candidatus Rickettsiella viridis.</title>
        <authorList>
            <person name="Nikoh N."/>
            <person name="Tsuchida T."/>
            <person name="Yamaguchi K."/>
            <person name="Maeda T."/>
            <person name="Shigenobu S."/>
            <person name="Fukatsu T."/>
        </authorList>
    </citation>
    <scope>NUCLEOTIDE SEQUENCE [LARGE SCALE GENOMIC DNA]</scope>
    <source>
        <strain evidence="10 11">Ap-RA04</strain>
    </source>
</reference>
<evidence type="ECO:0000256" key="9">
    <source>
        <dbReference type="ARBA" id="ARBA00023277"/>
    </source>
</evidence>
<evidence type="ECO:0000313" key="10">
    <source>
        <dbReference type="EMBL" id="BBB15645.1"/>
    </source>
</evidence>
<dbReference type="InterPro" id="IPR006439">
    <property type="entry name" value="HAD-SF_hydro_IA"/>
</dbReference>
<evidence type="ECO:0000256" key="2">
    <source>
        <dbReference type="ARBA" id="ARBA00001946"/>
    </source>
</evidence>
<comment type="catalytic activity">
    <reaction evidence="1">
        <text>2-phosphoglycolate + H2O = glycolate + phosphate</text>
        <dbReference type="Rhea" id="RHEA:14369"/>
        <dbReference type="ChEBI" id="CHEBI:15377"/>
        <dbReference type="ChEBI" id="CHEBI:29805"/>
        <dbReference type="ChEBI" id="CHEBI:43474"/>
        <dbReference type="ChEBI" id="CHEBI:58033"/>
        <dbReference type="EC" id="3.1.3.18"/>
    </reaction>
</comment>
<protein>
    <recommendedName>
        <fullName evidence="5">phosphoglycolate phosphatase</fullName>
        <ecNumber evidence="5">3.1.3.18</ecNumber>
    </recommendedName>
</protein>
<keyword evidence="9" id="KW-0119">Carbohydrate metabolism</keyword>
<dbReference type="GO" id="GO:0006281">
    <property type="term" value="P:DNA repair"/>
    <property type="evidence" value="ECO:0007669"/>
    <property type="project" value="TreeGrafter"/>
</dbReference>
<dbReference type="KEGG" id="rvi:RVIR1_11830"/>
<dbReference type="PANTHER" id="PTHR43434:SF23">
    <property type="entry name" value="PHOSPHOGLYCOLATE PHOSPHATASE"/>
    <property type="match status" value="1"/>
</dbReference>
<dbReference type="NCBIfam" id="TIGR01449">
    <property type="entry name" value="PGP_bact"/>
    <property type="match status" value="1"/>
</dbReference>
<dbReference type="Pfam" id="PF13419">
    <property type="entry name" value="HAD_2"/>
    <property type="match status" value="1"/>
</dbReference>
<keyword evidence="7" id="KW-0378">Hydrolase</keyword>
<dbReference type="InterPro" id="IPR050155">
    <property type="entry name" value="HAD-like_hydrolase_sf"/>
</dbReference>
<dbReference type="GO" id="GO:0005975">
    <property type="term" value="P:carbohydrate metabolic process"/>
    <property type="evidence" value="ECO:0007669"/>
    <property type="project" value="InterPro"/>
</dbReference>
<dbReference type="GO" id="GO:0046872">
    <property type="term" value="F:metal ion binding"/>
    <property type="evidence" value="ECO:0007669"/>
    <property type="project" value="UniProtKB-KW"/>
</dbReference>
<evidence type="ECO:0000256" key="1">
    <source>
        <dbReference type="ARBA" id="ARBA00000830"/>
    </source>
</evidence>
<comment type="cofactor">
    <cofactor evidence="2">
        <name>Mg(2+)</name>
        <dbReference type="ChEBI" id="CHEBI:18420"/>
    </cofactor>
</comment>
<comment type="similarity">
    <text evidence="4">Belongs to the HAD-like hydrolase superfamily. CbbY/CbbZ/Gph/YieH family.</text>
</comment>
<evidence type="ECO:0000313" key="11">
    <source>
        <dbReference type="Proteomes" id="UP000282483"/>
    </source>
</evidence>
<dbReference type="InterPro" id="IPR023198">
    <property type="entry name" value="PGP-like_dom2"/>
</dbReference>
<dbReference type="SFLD" id="SFLDG01129">
    <property type="entry name" value="C1.5:_HAD__Beta-PGM__Phosphata"/>
    <property type="match status" value="1"/>
</dbReference>
<dbReference type="EC" id="3.1.3.18" evidence="5"/>
<dbReference type="Gene3D" id="3.40.50.1000">
    <property type="entry name" value="HAD superfamily/HAD-like"/>
    <property type="match status" value="1"/>
</dbReference>
<keyword evidence="11" id="KW-1185">Reference proteome</keyword>
<dbReference type="InterPro" id="IPR041492">
    <property type="entry name" value="HAD_2"/>
</dbReference>
<keyword evidence="8" id="KW-0460">Magnesium</keyword>